<dbReference type="Pfam" id="PF02384">
    <property type="entry name" value="N6_Mtase"/>
    <property type="match status" value="1"/>
</dbReference>
<dbReference type="RefSeq" id="WP_007416758.1">
    <property type="nucleotide sequence ID" value="NZ_ABOX02000031.1"/>
</dbReference>
<protein>
    <submittedName>
        <fullName evidence="8">N-6 DNA methylase</fullName>
    </submittedName>
</protein>
<evidence type="ECO:0000256" key="5">
    <source>
        <dbReference type="ARBA" id="ARBA00022747"/>
    </source>
</evidence>
<evidence type="ECO:0000313" key="8">
    <source>
        <dbReference type="EMBL" id="EEF59176.1"/>
    </source>
</evidence>
<dbReference type="InterPro" id="IPR002052">
    <property type="entry name" value="DNA_methylase_N6_adenine_CS"/>
</dbReference>
<dbReference type="GO" id="GO:0003677">
    <property type="term" value="F:DNA binding"/>
    <property type="evidence" value="ECO:0007669"/>
    <property type="project" value="InterPro"/>
</dbReference>
<dbReference type="PRINTS" id="PR00507">
    <property type="entry name" value="N12N6MTFRASE"/>
</dbReference>
<dbReference type="STRING" id="320771.Cflav_PD2381"/>
<keyword evidence="9" id="KW-1185">Reference proteome</keyword>
<dbReference type="EMBL" id="ABOX02000031">
    <property type="protein sequence ID" value="EEF59176.1"/>
    <property type="molecule type" value="Genomic_DNA"/>
</dbReference>
<dbReference type="InterPro" id="IPR054520">
    <property type="entry name" value="M_Eco57I_C"/>
</dbReference>
<feature type="domain" description="Type II methyltransferase M.Eco57I C-terminal" evidence="7">
    <location>
        <begin position="305"/>
        <end position="520"/>
    </location>
</feature>
<dbReference type="PROSITE" id="PS00092">
    <property type="entry name" value="N6_MTASE"/>
    <property type="match status" value="1"/>
</dbReference>
<dbReference type="Proteomes" id="UP000003688">
    <property type="component" value="Unassembled WGS sequence"/>
</dbReference>
<evidence type="ECO:0000256" key="1">
    <source>
        <dbReference type="ARBA" id="ARBA00006594"/>
    </source>
</evidence>
<dbReference type="PANTHER" id="PTHR33841:SF5">
    <property type="entry name" value="DNA METHYLASE (MODIFICATION METHYLASE) (METHYLTRANSFERASE)-RELATED"/>
    <property type="match status" value="1"/>
</dbReference>
<dbReference type="GO" id="GO:0032259">
    <property type="term" value="P:methylation"/>
    <property type="evidence" value="ECO:0007669"/>
    <property type="project" value="UniProtKB-KW"/>
</dbReference>
<dbReference type="Pfam" id="PF22837">
    <property type="entry name" value="M_Eco57I_C"/>
    <property type="match status" value="1"/>
</dbReference>
<dbReference type="InterPro" id="IPR050953">
    <property type="entry name" value="N4_N6_ade-DNA_methylase"/>
</dbReference>
<dbReference type="GO" id="GO:0008170">
    <property type="term" value="F:N-methyltransferase activity"/>
    <property type="evidence" value="ECO:0007669"/>
    <property type="project" value="InterPro"/>
</dbReference>
<evidence type="ECO:0000259" key="7">
    <source>
        <dbReference type="Pfam" id="PF22837"/>
    </source>
</evidence>
<dbReference type="InterPro" id="IPR029063">
    <property type="entry name" value="SAM-dependent_MTases_sf"/>
</dbReference>
<dbReference type="AlphaFoldDB" id="B9XLR9"/>
<feature type="domain" description="DNA methylase adenine-specific" evidence="6">
    <location>
        <begin position="38"/>
        <end position="251"/>
    </location>
</feature>
<evidence type="ECO:0000313" key="9">
    <source>
        <dbReference type="Proteomes" id="UP000003688"/>
    </source>
</evidence>
<evidence type="ECO:0000256" key="2">
    <source>
        <dbReference type="ARBA" id="ARBA00022603"/>
    </source>
</evidence>
<comment type="caution">
    <text evidence="8">The sequence shown here is derived from an EMBL/GenBank/DDBJ whole genome shotgun (WGS) entry which is preliminary data.</text>
</comment>
<accession>B9XLR9</accession>
<dbReference type="GO" id="GO:0009007">
    <property type="term" value="F:site-specific DNA-methyltransferase (adenine-specific) activity"/>
    <property type="evidence" value="ECO:0007669"/>
    <property type="project" value="UniProtKB-EC"/>
</dbReference>
<keyword evidence="3" id="KW-0808">Transferase</keyword>
<proteinExistence type="inferred from homology"/>
<evidence type="ECO:0000256" key="3">
    <source>
        <dbReference type="ARBA" id="ARBA00022679"/>
    </source>
</evidence>
<comment type="similarity">
    <text evidence="1">Belongs to the N(4)/N(6)-methyltransferase family.</text>
</comment>
<gene>
    <name evidence="8" type="ORF">Cflav_PD2381</name>
</gene>
<dbReference type="GO" id="GO:0009307">
    <property type="term" value="P:DNA restriction-modification system"/>
    <property type="evidence" value="ECO:0007669"/>
    <property type="project" value="UniProtKB-KW"/>
</dbReference>
<evidence type="ECO:0000256" key="4">
    <source>
        <dbReference type="ARBA" id="ARBA00022691"/>
    </source>
</evidence>
<evidence type="ECO:0000259" key="6">
    <source>
        <dbReference type="Pfam" id="PF02384"/>
    </source>
</evidence>
<dbReference type="Gene3D" id="3.40.50.150">
    <property type="entry name" value="Vaccinia Virus protein VP39"/>
    <property type="match status" value="1"/>
</dbReference>
<dbReference type="InterPro" id="IPR003356">
    <property type="entry name" value="DNA_methylase_A-5"/>
</dbReference>
<dbReference type="PANTHER" id="PTHR33841">
    <property type="entry name" value="DNA METHYLTRANSFERASE YEEA-RELATED"/>
    <property type="match status" value="1"/>
</dbReference>
<keyword evidence="5" id="KW-0680">Restriction system</keyword>
<dbReference type="OrthoDB" id="9815272at2"/>
<name>B9XLR9_PEDPL</name>
<sequence length="540" mass="60460">MKVRGSKSFLPVYYHPDKMVIATGKVNPHTQAAGWNGETKSFGQVATPQAIAELMARWVMSKKPEAVLDPAAGLGGLLHECRRFDQQVSLIGVERDQQTLNQAKNSAPSGTKLIFADYLMTKTGQFPGIIANPPYVKAHRLDYSEDVWRSFEQCFGTRLDRLTNLYALFLLKIWEDLAPQGRAAVLLPAEFLNANFGEEIKQHLIEVIRPPGIIVFEPGLNLFPDALTTSAIVFLEKKHSKTSRSLLTKADSLENAESFLSQQLLKSASNRSDKVIELANLNPREKWLNFLLHGTGTSVGAKFPRTVGDFFTCRRGIATGANDFFCLNNSALRTHGLTLVHVEPCITKATDASGLIFSSQKFTQLATSDRRCYLLNPRENGPALTAYLQKGENLQIPARHLPSHRPVWYLPENRAAADIWVAVFSRERVKYILNTSGARNLSCFHGLYAKRGCEKLAPLLTLYLNSSWGAEAFKQVNRFYGDGLNKLEPKDVEALRCPELPEPSTTNERHLRTELLRIEQLSIETRRAEIDELTREILGL</sequence>
<reference evidence="8 9" key="1">
    <citation type="journal article" date="2011" name="J. Bacteriol.">
        <title>Genome sequence of 'Pedosphaera parvula' Ellin514, an aerobic Verrucomicrobial isolate from pasture soil.</title>
        <authorList>
            <person name="Kant R."/>
            <person name="van Passel M.W."/>
            <person name="Sangwan P."/>
            <person name="Palva A."/>
            <person name="Lucas S."/>
            <person name="Copeland A."/>
            <person name="Lapidus A."/>
            <person name="Glavina Del Rio T."/>
            <person name="Dalin E."/>
            <person name="Tice H."/>
            <person name="Bruce D."/>
            <person name="Goodwin L."/>
            <person name="Pitluck S."/>
            <person name="Chertkov O."/>
            <person name="Larimer F.W."/>
            <person name="Land M.L."/>
            <person name="Hauser L."/>
            <person name="Brettin T.S."/>
            <person name="Detter J.C."/>
            <person name="Han S."/>
            <person name="de Vos W.M."/>
            <person name="Janssen P.H."/>
            <person name="Smidt H."/>
        </authorList>
    </citation>
    <scope>NUCLEOTIDE SEQUENCE [LARGE SCALE GENOMIC DNA]</scope>
    <source>
        <strain evidence="8 9">Ellin514</strain>
    </source>
</reference>
<keyword evidence="4" id="KW-0949">S-adenosyl-L-methionine</keyword>
<keyword evidence="2 8" id="KW-0489">Methyltransferase</keyword>
<dbReference type="SUPFAM" id="SSF53335">
    <property type="entry name" value="S-adenosyl-L-methionine-dependent methyltransferases"/>
    <property type="match status" value="1"/>
</dbReference>
<organism evidence="8 9">
    <name type="scientific">Pedosphaera parvula (strain Ellin514)</name>
    <dbReference type="NCBI Taxonomy" id="320771"/>
    <lineage>
        <taxon>Bacteria</taxon>
        <taxon>Pseudomonadati</taxon>
        <taxon>Verrucomicrobiota</taxon>
        <taxon>Pedosphaerae</taxon>
        <taxon>Pedosphaerales</taxon>
        <taxon>Pedosphaeraceae</taxon>
        <taxon>Pedosphaera</taxon>
    </lineage>
</organism>